<feature type="signal peptide" evidence="1">
    <location>
        <begin position="1"/>
        <end position="20"/>
    </location>
</feature>
<feature type="chain" id="PRO_5007567285" description="Lipoprotein" evidence="1">
    <location>
        <begin position="21"/>
        <end position="208"/>
    </location>
</feature>
<dbReference type="AlphaFoldDB" id="A0A150QZ63"/>
<evidence type="ECO:0008006" key="4">
    <source>
        <dbReference type="Google" id="ProtNLM"/>
    </source>
</evidence>
<name>A0A150QZ63_SORCE</name>
<evidence type="ECO:0000256" key="1">
    <source>
        <dbReference type="SAM" id="SignalP"/>
    </source>
</evidence>
<sequence length="208" mass="21356">MNVRLACWLLVGLLMGCASAGGQTGEIAADPCDSFPEVAGQFVEHGLTDPTPLGVSGQEAIDATGGSGSFDVAWANGTKSAVSWSLAADTESSPVVAYVDRSSACADAYLQVLVLGRLSSADGILDHEQRGALHRGDDGAAHLRLFFLFDENPFPDVYAGGGSGDGCAGCSGAFELSVESRWEAGESTPHGHVYLIESGTLLGEVGAF</sequence>
<proteinExistence type="predicted"/>
<keyword evidence="1" id="KW-0732">Signal</keyword>
<evidence type="ECO:0000313" key="3">
    <source>
        <dbReference type="Proteomes" id="UP000075260"/>
    </source>
</evidence>
<reference evidence="2 3" key="1">
    <citation type="submission" date="2014-02" db="EMBL/GenBank/DDBJ databases">
        <title>The small core and large imbalanced accessory genome model reveals a collaborative survival strategy of Sorangium cellulosum strains in nature.</title>
        <authorList>
            <person name="Han K."/>
            <person name="Peng R."/>
            <person name="Blom J."/>
            <person name="Li Y.-Z."/>
        </authorList>
    </citation>
    <scope>NUCLEOTIDE SEQUENCE [LARGE SCALE GENOMIC DNA]</scope>
    <source>
        <strain evidence="2 3">So0008-312</strain>
    </source>
</reference>
<evidence type="ECO:0000313" key="2">
    <source>
        <dbReference type="EMBL" id="KYF72996.1"/>
    </source>
</evidence>
<dbReference type="RefSeq" id="WP_061606000.1">
    <property type="nucleotide sequence ID" value="NZ_JEMA01000222.1"/>
</dbReference>
<accession>A0A150QZ63</accession>
<comment type="caution">
    <text evidence="2">The sequence shown here is derived from an EMBL/GenBank/DDBJ whole genome shotgun (WGS) entry which is preliminary data.</text>
</comment>
<dbReference type="OrthoDB" id="5506146at2"/>
<organism evidence="2 3">
    <name type="scientific">Sorangium cellulosum</name>
    <name type="common">Polyangium cellulosum</name>
    <dbReference type="NCBI Taxonomy" id="56"/>
    <lineage>
        <taxon>Bacteria</taxon>
        <taxon>Pseudomonadati</taxon>
        <taxon>Myxococcota</taxon>
        <taxon>Polyangia</taxon>
        <taxon>Polyangiales</taxon>
        <taxon>Polyangiaceae</taxon>
        <taxon>Sorangium</taxon>
    </lineage>
</organism>
<dbReference type="PROSITE" id="PS51257">
    <property type="entry name" value="PROKAR_LIPOPROTEIN"/>
    <property type="match status" value="1"/>
</dbReference>
<dbReference type="Proteomes" id="UP000075260">
    <property type="component" value="Unassembled WGS sequence"/>
</dbReference>
<protein>
    <recommendedName>
        <fullName evidence="4">Lipoprotein</fullName>
    </recommendedName>
</protein>
<gene>
    <name evidence="2" type="ORF">BE15_04635</name>
</gene>
<dbReference type="EMBL" id="JEMA01000222">
    <property type="protein sequence ID" value="KYF72996.1"/>
    <property type="molecule type" value="Genomic_DNA"/>
</dbReference>